<organism evidence="2 3">
    <name type="scientific">Acinetobacter chinensis</name>
    <dbReference type="NCBI Taxonomy" id="2004650"/>
    <lineage>
        <taxon>Bacteria</taxon>
        <taxon>Pseudomonadati</taxon>
        <taxon>Pseudomonadota</taxon>
        <taxon>Gammaproteobacteria</taxon>
        <taxon>Moraxellales</taxon>
        <taxon>Moraxellaceae</taxon>
        <taxon>Acinetobacter</taxon>
    </lineage>
</organism>
<dbReference type="Proteomes" id="UP001278188">
    <property type="component" value="Unassembled WGS sequence"/>
</dbReference>
<dbReference type="RefSeq" id="WP_317083274.1">
    <property type="nucleotide sequence ID" value="NZ_JASVDY010000002.1"/>
</dbReference>
<sequence length="475" mass="53780">MTGITSQHAEYCANITSWKKVDDVCKGQASVKAKGKLYLPAPESFEGGKRYDEYLDRAVFYGVTGRTLKSNIGSAFNKLPDFKRPAELEYLDRNADGSGRSIFQASQYMLSLMLKHYRCGVYVDYPQVAPSRNRAEDKLKNAFPMIHILRADSIVDWDHIVVGNQKKTSFVKILESVATRTADGFGRETKDQYRVLRLEEGGVDYIYTVQIYEQNEKGEWIKGEKYTPTDYHGKPWSYIPFTFCGAVDNTDDIDNAPLLELTDLNLAHYRNSADVEESGFVVGQPIISMPDVTHEQYKIAKDEGLSVGSRRGFPTRIEIVQAESNNLAKQLMTDKWAQMKEMGARLIEVGSANKTATQADNEDSVQHSVLSLCVSNISEALCMALRWCAKFSLSDHELGPDELNYVISQDFNKPKFSEERAKRLYEACVGGNLPWSIWYKYEQTGMFTEEKWEEVEALIERQVDGGINTPPDDED</sequence>
<comment type="caution">
    <text evidence="2">The sequence shown here is derived from an EMBL/GenBank/DDBJ whole genome shotgun (WGS) entry which is preliminary data.</text>
</comment>
<accession>A0ABU3WES3</accession>
<gene>
    <name evidence="2" type="ORF">QR674_07810</name>
</gene>
<proteinExistence type="predicted"/>
<evidence type="ECO:0000313" key="3">
    <source>
        <dbReference type="Proteomes" id="UP001278188"/>
    </source>
</evidence>
<dbReference type="InterPro" id="IPR025129">
    <property type="entry name" value="DUF4055"/>
</dbReference>
<feature type="domain" description="DUF4055" evidence="1">
    <location>
        <begin position="257"/>
        <end position="391"/>
    </location>
</feature>
<reference evidence="2 3" key="1">
    <citation type="submission" date="2023-06" db="EMBL/GenBank/DDBJ databases">
        <title>Genomic Analysis of Acinetobacter Strains Recovered from South Australian Aquatic Samples provides Insights into the Circulation of Antibiotic Resistance determinants in the Environment.</title>
        <authorList>
            <person name="Tobin L."/>
            <person name="Jarocki V.M."/>
            <person name="Kenyon J."/>
            <person name="Drigo B."/>
            <person name="Donner E."/>
            <person name="Djordjevic S.P."/>
            <person name="Hamidian M."/>
        </authorList>
    </citation>
    <scope>NUCLEOTIDE SEQUENCE [LARGE SCALE GENOMIC DNA]</scope>
    <source>
        <strain evidence="2 3">SAAc652</strain>
    </source>
</reference>
<keyword evidence="3" id="KW-1185">Reference proteome</keyword>
<evidence type="ECO:0000313" key="2">
    <source>
        <dbReference type="EMBL" id="MDV2468887.1"/>
    </source>
</evidence>
<dbReference type="Pfam" id="PF13264">
    <property type="entry name" value="DUF4055"/>
    <property type="match status" value="1"/>
</dbReference>
<dbReference type="EMBL" id="JASVDY010000002">
    <property type="protein sequence ID" value="MDV2468887.1"/>
    <property type="molecule type" value="Genomic_DNA"/>
</dbReference>
<protein>
    <submittedName>
        <fullName evidence="2">DUF4055 domain-containing protein</fullName>
    </submittedName>
</protein>
<evidence type="ECO:0000259" key="1">
    <source>
        <dbReference type="Pfam" id="PF13264"/>
    </source>
</evidence>
<name>A0ABU3WES3_9GAMM</name>